<gene>
    <name evidence="2" type="ORF">TPE_1143</name>
</gene>
<keyword evidence="3" id="KW-1185">Reference proteome</keyword>
<dbReference type="HOGENOM" id="CLU_3278208_0_0_12"/>
<protein>
    <submittedName>
        <fullName evidence="2">Uncharacterized protein</fullName>
    </submittedName>
</protein>
<dbReference type="KEGG" id="tped:TPE_1143"/>
<dbReference type="EMBL" id="CP004120">
    <property type="protein sequence ID" value="AGT43638.1"/>
    <property type="molecule type" value="Genomic_DNA"/>
</dbReference>
<evidence type="ECO:0000256" key="1">
    <source>
        <dbReference type="SAM" id="Phobius"/>
    </source>
</evidence>
<dbReference type="Proteomes" id="UP000015620">
    <property type="component" value="Chromosome"/>
</dbReference>
<keyword evidence="1" id="KW-0812">Transmembrane</keyword>
<dbReference type="AlphaFoldDB" id="S5ZZF6"/>
<feature type="transmembrane region" description="Helical" evidence="1">
    <location>
        <begin position="12"/>
        <end position="28"/>
    </location>
</feature>
<evidence type="ECO:0000313" key="2">
    <source>
        <dbReference type="EMBL" id="AGT43638.1"/>
    </source>
</evidence>
<proteinExistence type="predicted"/>
<dbReference type="PATRIC" id="fig|1291379.3.peg.1138"/>
<organism evidence="2 3">
    <name type="scientific">Treponema pedis str. T A4</name>
    <dbReference type="NCBI Taxonomy" id="1291379"/>
    <lineage>
        <taxon>Bacteria</taxon>
        <taxon>Pseudomonadati</taxon>
        <taxon>Spirochaetota</taxon>
        <taxon>Spirochaetia</taxon>
        <taxon>Spirochaetales</taxon>
        <taxon>Treponemataceae</taxon>
        <taxon>Treponema</taxon>
    </lineage>
</organism>
<evidence type="ECO:0000313" key="3">
    <source>
        <dbReference type="Proteomes" id="UP000015620"/>
    </source>
</evidence>
<keyword evidence="1" id="KW-1133">Transmembrane helix</keyword>
<sequence length="41" mass="4951">MAFFYFKTATIYFYILAVFFILLIAAVLKEKSVRFYRGIKF</sequence>
<name>S5ZZF6_9SPIR</name>
<reference evidence="2 3" key="1">
    <citation type="journal article" date="2013" name="PLoS ONE">
        <title>Genome-Wide Relatedness of Treponema pedis, from Gingiva and Necrotic Skin Lesions of Pigs, with the Human Oral Pathogen Treponema denticola.</title>
        <authorList>
            <person name="Svartstrom O."/>
            <person name="Mushtaq M."/>
            <person name="Pringle M."/>
            <person name="Segerman B."/>
        </authorList>
    </citation>
    <scope>NUCLEOTIDE SEQUENCE [LARGE SCALE GENOMIC DNA]</scope>
    <source>
        <strain evidence="2">T A4</strain>
    </source>
</reference>
<accession>S5ZZF6</accession>
<keyword evidence="1" id="KW-0472">Membrane</keyword>